<dbReference type="AlphaFoldDB" id="A0AAD1AE61"/>
<dbReference type="Proteomes" id="UP000283946">
    <property type="component" value="Chromosome"/>
</dbReference>
<evidence type="ECO:0000313" key="3">
    <source>
        <dbReference type="Proteomes" id="UP000283946"/>
    </source>
</evidence>
<dbReference type="InterPro" id="IPR029052">
    <property type="entry name" value="Metallo-depent_PP-like"/>
</dbReference>
<dbReference type="GO" id="GO:0016787">
    <property type="term" value="F:hydrolase activity"/>
    <property type="evidence" value="ECO:0007669"/>
    <property type="project" value="InterPro"/>
</dbReference>
<feature type="domain" description="Calcineurin-like phosphoesterase" evidence="1">
    <location>
        <begin position="4"/>
        <end position="95"/>
    </location>
</feature>
<protein>
    <recommendedName>
        <fullName evidence="1">Calcineurin-like phosphoesterase domain-containing protein</fullName>
    </recommendedName>
</protein>
<dbReference type="SUPFAM" id="SSF56300">
    <property type="entry name" value="Metallo-dependent phosphatases"/>
    <property type="match status" value="1"/>
</dbReference>
<dbReference type="EMBL" id="CP028130">
    <property type="protein sequence ID" value="AZZ54969.1"/>
    <property type="molecule type" value="Genomic_DNA"/>
</dbReference>
<dbReference type="KEGG" id="ria:C7V51_03025"/>
<dbReference type="Pfam" id="PF00149">
    <property type="entry name" value="Metallophos"/>
    <property type="match status" value="1"/>
</dbReference>
<reference evidence="2 3" key="1">
    <citation type="submission" date="2018-03" db="EMBL/GenBank/DDBJ databases">
        <title>Bacteriophage NCPPB3778 and a type I-E CRISPR drive the evolution of the US Biological Select Agent, Rathayibacter toxicus.</title>
        <authorList>
            <person name="Davis E.W.II."/>
            <person name="Tabima J.F."/>
            <person name="Weisberg A.J."/>
            <person name="Dantas Lopes L."/>
            <person name="Wiseman M.S."/>
            <person name="Wiseman M.S."/>
            <person name="Pupko T."/>
            <person name="Belcher M.S."/>
            <person name="Sechler A.J."/>
            <person name="Tancos M.A."/>
            <person name="Schroeder B.K."/>
            <person name="Murray T.D."/>
            <person name="Luster D.G."/>
            <person name="Schneider W.L."/>
            <person name="Rogers E."/>
            <person name="Andreote F.D."/>
            <person name="Grunwald N.J."/>
            <person name="Putnam M.L."/>
            <person name="Chang J.H."/>
        </authorList>
    </citation>
    <scope>NUCLEOTIDE SEQUENCE [LARGE SCALE GENOMIC DNA]</scope>
    <source>
        <strain evidence="2 3">NCCPB 2253</strain>
    </source>
</reference>
<evidence type="ECO:0000259" key="1">
    <source>
        <dbReference type="Pfam" id="PF00149"/>
    </source>
</evidence>
<dbReference type="Gene3D" id="3.60.21.10">
    <property type="match status" value="1"/>
</dbReference>
<gene>
    <name evidence="2" type="ORF">C7V51_03025</name>
</gene>
<dbReference type="InterPro" id="IPR050535">
    <property type="entry name" value="DNA_Repair-Maintenance_Comp"/>
</dbReference>
<dbReference type="PANTHER" id="PTHR30337:SF0">
    <property type="entry name" value="NUCLEASE SBCCD SUBUNIT D"/>
    <property type="match status" value="1"/>
</dbReference>
<evidence type="ECO:0000313" key="2">
    <source>
        <dbReference type="EMBL" id="AZZ54969.1"/>
    </source>
</evidence>
<dbReference type="InterPro" id="IPR004843">
    <property type="entry name" value="Calcineurin-like_PHP"/>
</dbReference>
<dbReference type="RefSeq" id="WP_104354156.1">
    <property type="nucleotide sequence ID" value="NZ_CP028130.1"/>
</dbReference>
<organism evidence="2 3">
    <name type="scientific">Rathayibacter iranicus</name>
    <dbReference type="NCBI Taxonomy" id="59737"/>
    <lineage>
        <taxon>Bacteria</taxon>
        <taxon>Bacillati</taxon>
        <taxon>Actinomycetota</taxon>
        <taxon>Actinomycetes</taxon>
        <taxon>Micrococcales</taxon>
        <taxon>Microbacteriaceae</taxon>
        <taxon>Rathayibacter</taxon>
    </lineage>
</organism>
<name>A0AAD1AE61_9MICO</name>
<dbReference type="PANTHER" id="PTHR30337">
    <property type="entry name" value="COMPONENT OF ATP-DEPENDENT DSDNA EXONUCLEASE"/>
    <property type="match status" value="1"/>
</dbReference>
<proteinExistence type="predicted"/>
<accession>A0AAD1AE61</accession>
<sequence>MPTTFMHVSDEHLDEVTHSSLNAATGRHLLWESNFRVLRFLADTAVERGVDAFVSAGDNFRDGRPSAEAYRLFADALRPVAEAGIPIVLLDGNHHLTGVPTDHATVIHVVAGLLRGMGGTVHVASGPKLIRLDTGLQVAALPWLSKNRVLHQLGETDLTPTAGDQLVTRFGIDQLTALASAADPTVPLIMASHVTVDRLRIDAVADGFSRGSELDLSSFFSEPVLPIRELEQLPFRYGALGHIHTPQKMGDRYYYAGSPNRLTFTDRRDAKGGNLVTLAAGGTFTVERILTPARIMTELDLERPDTADRVAALAPGTLVQVRLVTGEPELPRELRQAITKAGATLANVIARAVERPAPDRPTLPEKVDPVTALRAWAEAHPTAHITTAALISAAEKLEG</sequence>